<evidence type="ECO:0000313" key="1">
    <source>
        <dbReference type="EMBL" id="KAH6922617.1"/>
    </source>
</evidence>
<comment type="caution">
    <text evidence="1">The sequence shown here is derived from an EMBL/GenBank/DDBJ whole genome shotgun (WGS) entry which is preliminary data.</text>
</comment>
<name>A0ACB7RLA1_HYAAI</name>
<dbReference type="EMBL" id="CM023489">
    <property type="protein sequence ID" value="KAH6922617.1"/>
    <property type="molecule type" value="Genomic_DNA"/>
</dbReference>
<sequence>MFALVTPSPPPPIILVQQQPDMGDEATPEVRAMRRRPSRDNSYAFPVEEFVEAVQQHRFLFDRNEPDFKNVARKEATWEAIGLQFGVSGKTHASSYGEMQAPPLRRFLSGGASPSSLYCRILLFESEPSGAQGAANLKCRSW</sequence>
<accession>A0ACB7RLA1</accession>
<reference evidence="1" key="1">
    <citation type="submission" date="2020-05" db="EMBL/GenBank/DDBJ databases">
        <title>Large-scale comparative analyses of tick genomes elucidate their genetic diversity and vector capacities.</title>
        <authorList>
            <person name="Jia N."/>
            <person name="Wang J."/>
            <person name="Shi W."/>
            <person name="Du L."/>
            <person name="Sun Y."/>
            <person name="Zhan W."/>
            <person name="Jiang J."/>
            <person name="Wang Q."/>
            <person name="Zhang B."/>
            <person name="Ji P."/>
            <person name="Sakyi L.B."/>
            <person name="Cui X."/>
            <person name="Yuan T."/>
            <person name="Jiang B."/>
            <person name="Yang W."/>
            <person name="Lam T.T.-Y."/>
            <person name="Chang Q."/>
            <person name="Ding S."/>
            <person name="Wang X."/>
            <person name="Zhu J."/>
            <person name="Ruan X."/>
            <person name="Zhao L."/>
            <person name="Wei J."/>
            <person name="Que T."/>
            <person name="Du C."/>
            <person name="Cheng J."/>
            <person name="Dai P."/>
            <person name="Han X."/>
            <person name="Huang E."/>
            <person name="Gao Y."/>
            <person name="Liu J."/>
            <person name="Shao H."/>
            <person name="Ye R."/>
            <person name="Li L."/>
            <person name="Wei W."/>
            <person name="Wang X."/>
            <person name="Wang C."/>
            <person name="Yang T."/>
            <person name="Huo Q."/>
            <person name="Li W."/>
            <person name="Guo W."/>
            <person name="Chen H."/>
            <person name="Zhou L."/>
            <person name="Ni X."/>
            <person name="Tian J."/>
            <person name="Zhou Y."/>
            <person name="Sheng Y."/>
            <person name="Liu T."/>
            <person name="Pan Y."/>
            <person name="Xia L."/>
            <person name="Li J."/>
            <person name="Zhao F."/>
            <person name="Cao W."/>
        </authorList>
    </citation>
    <scope>NUCLEOTIDE SEQUENCE</scope>
    <source>
        <strain evidence="1">Hyas-2018</strain>
    </source>
</reference>
<proteinExistence type="predicted"/>
<dbReference type="Proteomes" id="UP000821845">
    <property type="component" value="Chromosome 9"/>
</dbReference>
<protein>
    <submittedName>
        <fullName evidence="1">Uncharacterized protein</fullName>
    </submittedName>
</protein>
<organism evidence="1 2">
    <name type="scientific">Hyalomma asiaticum</name>
    <name type="common">Tick</name>
    <dbReference type="NCBI Taxonomy" id="266040"/>
    <lineage>
        <taxon>Eukaryota</taxon>
        <taxon>Metazoa</taxon>
        <taxon>Ecdysozoa</taxon>
        <taxon>Arthropoda</taxon>
        <taxon>Chelicerata</taxon>
        <taxon>Arachnida</taxon>
        <taxon>Acari</taxon>
        <taxon>Parasitiformes</taxon>
        <taxon>Ixodida</taxon>
        <taxon>Ixodoidea</taxon>
        <taxon>Ixodidae</taxon>
        <taxon>Hyalomminae</taxon>
        <taxon>Hyalomma</taxon>
    </lineage>
</organism>
<evidence type="ECO:0000313" key="2">
    <source>
        <dbReference type="Proteomes" id="UP000821845"/>
    </source>
</evidence>
<keyword evidence="2" id="KW-1185">Reference proteome</keyword>
<gene>
    <name evidence="1" type="ORF">HPB50_017296</name>
</gene>